<name>A0ABQ9EG69_TEGGR</name>
<accession>A0ABQ9EG69</accession>
<evidence type="ECO:0000256" key="6">
    <source>
        <dbReference type="ARBA" id="ARBA00022824"/>
    </source>
</evidence>
<reference evidence="16 17" key="1">
    <citation type="submission" date="2022-12" db="EMBL/GenBank/DDBJ databases">
        <title>Chromosome-level genome of Tegillarca granosa.</title>
        <authorList>
            <person name="Kim J."/>
        </authorList>
    </citation>
    <scope>NUCLEOTIDE SEQUENCE [LARGE SCALE GENOMIC DNA]</scope>
    <source>
        <strain evidence="16">Teg-2019</strain>
        <tissue evidence="16">Adductor muscle</tissue>
    </source>
</reference>
<evidence type="ECO:0000256" key="1">
    <source>
        <dbReference type="ARBA" id="ARBA00004131"/>
    </source>
</evidence>
<dbReference type="InterPro" id="IPR036400">
    <property type="entry name" value="Cyt_B5-like_heme/steroid_sf"/>
</dbReference>
<dbReference type="SMART" id="SM01117">
    <property type="entry name" value="Cyt-b5"/>
    <property type="match status" value="1"/>
</dbReference>
<dbReference type="PANTHER" id="PTHR19359:SF150">
    <property type="entry name" value="CYTOCHROME B5"/>
    <property type="match status" value="1"/>
</dbReference>
<evidence type="ECO:0000256" key="2">
    <source>
        <dbReference type="ARBA" id="ARBA00022448"/>
    </source>
</evidence>
<proteinExistence type="inferred from homology"/>
<evidence type="ECO:0000256" key="12">
    <source>
        <dbReference type="ARBA" id="ARBA00038168"/>
    </source>
</evidence>
<evidence type="ECO:0000256" key="11">
    <source>
        <dbReference type="ARBA" id="ARBA00037877"/>
    </source>
</evidence>
<dbReference type="Gene3D" id="3.10.120.10">
    <property type="entry name" value="Cytochrome b5-like heme/steroid binding domain"/>
    <property type="match status" value="1"/>
</dbReference>
<evidence type="ECO:0000256" key="9">
    <source>
        <dbReference type="ARBA" id="ARBA00023004"/>
    </source>
</evidence>
<comment type="similarity">
    <text evidence="12 14">Belongs to the cytochrome b5 family.</text>
</comment>
<evidence type="ECO:0000256" key="10">
    <source>
        <dbReference type="ARBA" id="ARBA00023136"/>
    </source>
</evidence>
<evidence type="ECO:0000256" key="7">
    <source>
        <dbReference type="ARBA" id="ARBA00022848"/>
    </source>
</evidence>
<dbReference type="PROSITE" id="PS50255">
    <property type="entry name" value="CYTOCHROME_B5_2"/>
    <property type="match status" value="1"/>
</dbReference>
<protein>
    <recommendedName>
        <fullName evidence="13">Cytochrome b5</fullName>
    </recommendedName>
</protein>
<dbReference type="Proteomes" id="UP001217089">
    <property type="component" value="Unassembled WGS sequence"/>
</dbReference>
<dbReference type="InterPro" id="IPR050668">
    <property type="entry name" value="Cytochrome_b5"/>
</dbReference>
<organism evidence="16 17">
    <name type="scientific">Tegillarca granosa</name>
    <name type="common">Malaysian cockle</name>
    <name type="synonym">Anadara granosa</name>
    <dbReference type="NCBI Taxonomy" id="220873"/>
    <lineage>
        <taxon>Eukaryota</taxon>
        <taxon>Metazoa</taxon>
        <taxon>Spiralia</taxon>
        <taxon>Lophotrochozoa</taxon>
        <taxon>Mollusca</taxon>
        <taxon>Bivalvia</taxon>
        <taxon>Autobranchia</taxon>
        <taxon>Pteriomorphia</taxon>
        <taxon>Arcoida</taxon>
        <taxon>Arcoidea</taxon>
        <taxon>Arcidae</taxon>
        <taxon>Tegillarca</taxon>
    </lineage>
</organism>
<keyword evidence="2" id="KW-0813">Transport</keyword>
<dbReference type="Pfam" id="PF00173">
    <property type="entry name" value="Cyt-b5"/>
    <property type="match status" value="2"/>
</dbReference>
<evidence type="ECO:0000313" key="16">
    <source>
        <dbReference type="EMBL" id="KAJ8302846.1"/>
    </source>
</evidence>
<keyword evidence="7" id="KW-0492">Microsome</keyword>
<sequence length="165" mass="18890">MSEEKLKVFREDEVKQHKDAKSTWMIIHDKIYDVTKFLEEHPGGEETIEKIALNVINMTDMYKYIFQQKSLCGGDATESFEDVGHSTDARDLMKEYLVGELHEKDKKHKNIKTSTTLSAPESNSGSNWTGWLIPFGVALAAALLYRFFIAQSAMYPEIFVGDKYL</sequence>
<dbReference type="PANTHER" id="PTHR19359">
    <property type="entry name" value="CYTOCHROME B5"/>
    <property type="match status" value="1"/>
</dbReference>
<dbReference type="SUPFAM" id="SSF55856">
    <property type="entry name" value="Cytochrome b5-like heme/steroid binding domain"/>
    <property type="match status" value="1"/>
</dbReference>
<evidence type="ECO:0000259" key="15">
    <source>
        <dbReference type="PROSITE" id="PS50255"/>
    </source>
</evidence>
<feature type="transmembrane region" description="Helical" evidence="14">
    <location>
        <begin position="128"/>
        <end position="148"/>
    </location>
</feature>
<feature type="domain" description="Cytochrome b5 heme-binding" evidence="15">
    <location>
        <begin position="6"/>
        <end position="102"/>
    </location>
</feature>
<keyword evidence="17" id="KW-1185">Reference proteome</keyword>
<gene>
    <name evidence="16" type="ORF">KUTeg_019242</name>
</gene>
<evidence type="ECO:0000256" key="3">
    <source>
        <dbReference type="ARBA" id="ARBA00022617"/>
    </source>
</evidence>
<keyword evidence="6" id="KW-0256">Endoplasmic reticulum</keyword>
<evidence type="ECO:0000256" key="13">
    <source>
        <dbReference type="ARBA" id="ARBA00039806"/>
    </source>
</evidence>
<keyword evidence="4 14" id="KW-0812">Transmembrane</keyword>
<keyword evidence="5 14" id="KW-0479">Metal-binding</keyword>
<keyword evidence="14" id="KW-1133">Transmembrane helix</keyword>
<dbReference type="EMBL" id="JARBDR010000917">
    <property type="protein sequence ID" value="KAJ8302846.1"/>
    <property type="molecule type" value="Genomic_DNA"/>
</dbReference>
<keyword evidence="3 14" id="KW-0349">Heme</keyword>
<comment type="subcellular location">
    <subcellularLocation>
        <location evidence="1">Endoplasmic reticulum membrane</location>
        <topology evidence="1">Single-pass membrane protein</topology>
        <orientation evidence="1">Cytoplasmic side</orientation>
    </subcellularLocation>
    <subcellularLocation>
        <location evidence="11">Microsome membrane</location>
        <topology evidence="11">Single-pass membrane protein</topology>
        <orientation evidence="11">Cytoplasmic side</orientation>
    </subcellularLocation>
</comment>
<evidence type="ECO:0000256" key="5">
    <source>
        <dbReference type="ARBA" id="ARBA00022723"/>
    </source>
</evidence>
<dbReference type="InterPro" id="IPR001199">
    <property type="entry name" value="Cyt_B5-like_heme/steroid-bd"/>
</dbReference>
<keyword evidence="8" id="KW-0249">Electron transport</keyword>
<evidence type="ECO:0000256" key="4">
    <source>
        <dbReference type="ARBA" id="ARBA00022692"/>
    </source>
</evidence>
<evidence type="ECO:0000256" key="14">
    <source>
        <dbReference type="RuleBase" id="RU362121"/>
    </source>
</evidence>
<evidence type="ECO:0000256" key="8">
    <source>
        <dbReference type="ARBA" id="ARBA00022982"/>
    </source>
</evidence>
<evidence type="ECO:0000313" key="17">
    <source>
        <dbReference type="Proteomes" id="UP001217089"/>
    </source>
</evidence>
<keyword evidence="10 14" id="KW-0472">Membrane</keyword>
<dbReference type="PROSITE" id="PS00191">
    <property type="entry name" value="CYTOCHROME_B5_1"/>
    <property type="match status" value="1"/>
</dbReference>
<comment type="caution">
    <text evidence="16">The sequence shown here is derived from an EMBL/GenBank/DDBJ whole genome shotgun (WGS) entry which is preliminary data.</text>
</comment>
<keyword evidence="9 14" id="KW-0408">Iron</keyword>
<dbReference type="InterPro" id="IPR018506">
    <property type="entry name" value="Cyt_B5_heme-BS"/>
</dbReference>